<comment type="subcellular location">
    <subcellularLocation>
        <location evidence="2">Nucleus</location>
    </subcellularLocation>
</comment>
<keyword evidence="5" id="KW-0540">Nuclease</keyword>
<evidence type="ECO:0000256" key="15">
    <source>
        <dbReference type="ARBA" id="ARBA00023125"/>
    </source>
</evidence>
<evidence type="ECO:0000256" key="4">
    <source>
        <dbReference type="ARBA" id="ARBA00022553"/>
    </source>
</evidence>
<dbReference type="CDD" id="cd09857">
    <property type="entry name" value="PIN_EXO1"/>
    <property type="match status" value="1"/>
</dbReference>
<evidence type="ECO:0000256" key="6">
    <source>
        <dbReference type="ARBA" id="ARBA00022723"/>
    </source>
</evidence>
<evidence type="ECO:0000256" key="3">
    <source>
        <dbReference type="ARBA" id="ARBA00010563"/>
    </source>
</evidence>
<evidence type="ECO:0000256" key="14">
    <source>
        <dbReference type="ARBA" id="ARBA00022990"/>
    </source>
</evidence>
<dbReference type="GO" id="GO:0046872">
    <property type="term" value="F:metal ion binding"/>
    <property type="evidence" value="ECO:0007669"/>
    <property type="project" value="UniProtKB-KW"/>
</dbReference>
<evidence type="ECO:0000256" key="11">
    <source>
        <dbReference type="ARBA" id="ARBA00022842"/>
    </source>
</evidence>
<keyword evidence="10" id="KW-0269">Exonuclease</keyword>
<dbReference type="Pfam" id="PF00867">
    <property type="entry name" value="XPG_I"/>
    <property type="match status" value="1"/>
</dbReference>
<keyword evidence="13" id="KW-0267">Excision nuclease</keyword>
<keyword evidence="4" id="KW-0597">Phosphoprotein</keyword>
<dbReference type="InterPro" id="IPR036279">
    <property type="entry name" value="5-3_exonuclease_C_sf"/>
</dbReference>
<feature type="domain" description="XPG-I" evidence="22">
    <location>
        <begin position="87"/>
        <end position="157"/>
    </location>
</feature>
<feature type="compositionally biased region" description="Low complexity" evidence="21">
    <location>
        <begin position="354"/>
        <end position="373"/>
    </location>
</feature>
<dbReference type="GO" id="GO:0017108">
    <property type="term" value="F:5'-flap endonuclease activity"/>
    <property type="evidence" value="ECO:0007669"/>
    <property type="project" value="TreeGrafter"/>
</dbReference>
<comment type="subunit">
    <text evidence="20">Interacts with the MLH1-PMS2 heterodimer via MLH1. Interacts with MSH3. Interacts with the MSH2-MSH6 heterodimer via MSH2, and this interaction may increase the processivity of the 5'-&gt;3' exonuclease activity. Interacts with PCNA, and this interaction may both stimulate the cryptic 3'-&gt;5' exonuclease activity and suppress the 5'-&gt;3' exonuclease activity. Interacts with WRN, and this interaction stimulates both the 5'-&gt;3' exonuclease activity and cleavage of 5'-overhanging flap structures. Interacts with RECQL/RECQ1, and this interaction stimulates cleavage of 5'-overhanging flap structures. Interacts with DNA helicase ZGRF1; the interaction is increased following DNA damage induction.</text>
</comment>
<dbReference type="GO" id="GO:0003677">
    <property type="term" value="F:DNA binding"/>
    <property type="evidence" value="ECO:0007669"/>
    <property type="project" value="UniProtKB-KW"/>
</dbReference>
<evidence type="ECO:0000256" key="2">
    <source>
        <dbReference type="ARBA" id="ARBA00004123"/>
    </source>
</evidence>
<dbReference type="FunFam" id="3.40.50.1010:FF:000111">
    <property type="entry name" value="Exonuclease 1"/>
    <property type="match status" value="1"/>
</dbReference>
<keyword evidence="11" id="KW-0460">Magnesium</keyword>
<dbReference type="EMBL" id="JAGHQL010000106">
    <property type="protein sequence ID" value="KAH0538520.1"/>
    <property type="molecule type" value="Genomic_DNA"/>
</dbReference>
<evidence type="ECO:0000256" key="5">
    <source>
        <dbReference type="ARBA" id="ARBA00022722"/>
    </source>
</evidence>
<dbReference type="PANTHER" id="PTHR11081:SF65">
    <property type="entry name" value="DNA DAMAGE-INDUCIBLE PROTEIN DIN7-RELATED"/>
    <property type="match status" value="1"/>
</dbReference>
<dbReference type="AlphaFoldDB" id="A0A9P8I4Q4"/>
<sequence>MVGFVDFCMHRVRMLQHFGVTPFLVFDGDYLPSKAATEANRASKREESRQLGLELYRLGKKSQAHLELQKAVDVSPEMAGQVIRELKAAGVQYVVAPYEADAQLVYLERNGFISGILSEDSDLLVFGAKRLLTKLDQHGECIEINRADFTACKDISLVGWSDADFRRMAILSGCDYLASMSKMGLKTAYRLVRKHKSIEGILRAVQFDGHVRVPDGYLHAFRRAEMTFLHQRVFCPTENALVMNTIPDEELGEDVLSVIGQKVERDIATGVARGDLHPMTKEPLKIGEPRSIVPKTPYHYRKQISSTDDPKGRKSIDTFFRPKRTPLAELDPNSFTPSPSQEQLLQQRPSGQWSASPAVSNSASSRSRASPLSFRNPTPQSAPNLPQGVAIQPRSSSTSTSAPRPQKRQRLCADSSDKPTAFSIMEENTKKSRFFASPTPGPSHTTGRGLQPKTTKMQSPSIWSDDSLDEALANLPDFSDSLELPAKAPLSIFKDENLPYEPSVGVELLYESHSLSNSQTKATTISQISRFDPFLDTTESSAPSQPAAKISGHHQIMDRFAYQPAATKIPTVKKPEAHTRATLSYVIPGESAAHRKAAISTKPKNPAPSSTLASKGSLPAYHNTPLQRLGANALGKAKYGGGSIVPYPLMDKSNLNDVRASRSPIRSSKEKCLVNRDPIGSVDAPNASPMRSGNLGSEDLLIRGCEENKSPEPVSPAQEEAEESIRVSFNLQKYVFAPK</sequence>
<dbReference type="InterPro" id="IPR044752">
    <property type="entry name" value="PIN-like_EXO1"/>
</dbReference>
<evidence type="ECO:0000256" key="17">
    <source>
        <dbReference type="ARBA" id="ARBA00023242"/>
    </source>
</evidence>
<comment type="cofactor">
    <cofactor evidence="1">
        <name>Mg(2+)</name>
        <dbReference type="ChEBI" id="CHEBI:18420"/>
    </cofactor>
</comment>
<evidence type="ECO:0000256" key="7">
    <source>
        <dbReference type="ARBA" id="ARBA00022759"/>
    </source>
</evidence>
<evidence type="ECO:0000313" key="23">
    <source>
        <dbReference type="EMBL" id="KAH0538520.1"/>
    </source>
</evidence>
<dbReference type="SMART" id="SM00279">
    <property type="entry name" value="HhH2"/>
    <property type="match status" value="1"/>
</dbReference>
<dbReference type="SUPFAM" id="SSF47807">
    <property type="entry name" value="5' to 3' exonuclease, C-terminal subdomain"/>
    <property type="match status" value="1"/>
</dbReference>
<organism evidence="23 24">
    <name type="scientific">Glutinoglossum americanum</name>
    <dbReference type="NCBI Taxonomy" id="1670608"/>
    <lineage>
        <taxon>Eukaryota</taxon>
        <taxon>Fungi</taxon>
        <taxon>Dikarya</taxon>
        <taxon>Ascomycota</taxon>
        <taxon>Pezizomycotina</taxon>
        <taxon>Geoglossomycetes</taxon>
        <taxon>Geoglossales</taxon>
        <taxon>Geoglossaceae</taxon>
        <taxon>Glutinoglossum</taxon>
    </lineage>
</organism>
<feature type="compositionally biased region" description="Polar residues" evidence="21">
    <location>
        <begin position="375"/>
        <end position="384"/>
    </location>
</feature>
<evidence type="ECO:0000256" key="21">
    <source>
        <dbReference type="SAM" id="MobiDB-lite"/>
    </source>
</evidence>
<dbReference type="GO" id="GO:0006281">
    <property type="term" value="P:DNA repair"/>
    <property type="evidence" value="ECO:0007669"/>
    <property type="project" value="UniProtKB-KW"/>
</dbReference>
<dbReference type="InterPro" id="IPR029060">
    <property type="entry name" value="PIN-like_dom_sf"/>
</dbReference>
<dbReference type="Gene3D" id="1.10.150.20">
    <property type="entry name" value="5' to 3' exonuclease, C-terminal subdomain"/>
    <property type="match status" value="1"/>
</dbReference>
<feature type="compositionally biased region" description="Basic and acidic residues" evidence="21">
    <location>
        <begin position="278"/>
        <end position="288"/>
    </location>
</feature>
<evidence type="ECO:0000256" key="16">
    <source>
        <dbReference type="ARBA" id="ARBA00023204"/>
    </source>
</evidence>
<dbReference type="SMART" id="SM00484">
    <property type="entry name" value="XPGI"/>
    <property type="match status" value="1"/>
</dbReference>
<comment type="caution">
    <text evidence="23">The sequence shown here is derived from an EMBL/GenBank/DDBJ whole genome shotgun (WGS) entry which is preliminary data.</text>
</comment>
<feature type="region of interest" description="Disordered" evidence="21">
    <location>
        <begin position="676"/>
        <end position="723"/>
    </location>
</feature>
<name>A0A9P8I4Q4_9PEZI</name>
<evidence type="ECO:0000256" key="9">
    <source>
        <dbReference type="ARBA" id="ARBA00022801"/>
    </source>
</evidence>
<keyword evidence="17" id="KW-0539">Nucleus</keyword>
<dbReference type="GO" id="GO:0005634">
    <property type="term" value="C:nucleus"/>
    <property type="evidence" value="ECO:0007669"/>
    <property type="project" value="UniProtKB-SubCell"/>
</dbReference>
<dbReference type="FunFam" id="1.10.150.20:FF:000011">
    <property type="entry name" value="exonuclease 1"/>
    <property type="match status" value="1"/>
</dbReference>
<evidence type="ECO:0000256" key="13">
    <source>
        <dbReference type="ARBA" id="ARBA00022881"/>
    </source>
</evidence>
<dbReference type="InterPro" id="IPR006085">
    <property type="entry name" value="XPG_DNA_repair_N"/>
</dbReference>
<dbReference type="OrthoDB" id="26491at2759"/>
<dbReference type="InterPro" id="IPR008918">
    <property type="entry name" value="HhH2"/>
</dbReference>
<keyword evidence="12" id="KW-0391">Immunity</keyword>
<dbReference type="PRINTS" id="PR00853">
    <property type="entry name" value="XPGRADSUPER"/>
</dbReference>
<keyword evidence="7" id="KW-0255">Endonuclease</keyword>
<evidence type="ECO:0000256" key="10">
    <source>
        <dbReference type="ARBA" id="ARBA00022839"/>
    </source>
</evidence>
<keyword evidence="8" id="KW-0227">DNA damage</keyword>
<dbReference type="GO" id="GO:0051321">
    <property type="term" value="P:meiotic cell cycle"/>
    <property type="evidence" value="ECO:0007669"/>
    <property type="project" value="UniProtKB-KW"/>
</dbReference>
<dbReference type="InterPro" id="IPR006086">
    <property type="entry name" value="XPG-I_dom"/>
</dbReference>
<feature type="compositionally biased region" description="Polar residues" evidence="21">
    <location>
        <begin position="333"/>
        <end position="353"/>
    </location>
</feature>
<dbReference type="InterPro" id="IPR006084">
    <property type="entry name" value="XPG/Rad2"/>
</dbReference>
<dbReference type="SUPFAM" id="SSF88723">
    <property type="entry name" value="PIN domain-like"/>
    <property type="match status" value="1"/>
</dbReference>
<dbReference type="Gene3D" id="3.40.50.1010">
    <property type="entry name" value="5'-nuclease"/>
    <property type="match status" value="1"/>
</dbReference>
<keyword evidence="18" id="KW-0469">Meiosis</keyword>
<dbReference type="CDD" id="cd09908">
    <property type="entry name" value="H3TH_EXO1"/>
    <property type="match status" value="1"/>
</dbReference>
<evidence type="ECO:0000256" key="1">
    <source>
        <dbReference type="ARBA" id="ARBA00001946"/>
    </source>
</evidence>
<evidence type="ECO:0000256" key="19">
    <source>
        <dbReference type="ARBA" id="ARBA00057694"/>
    </source>
</evidence>
<dbReference type="GO" id="GO:0035312">
    <property type="term" value="F:5'-3' DNA exonuclease activity"/>
    <property type="evidence" value="ECO:0007669"/>
    <property type="project" value="InterPro"/>
</dbReference>
<protein>
    <recommendedName>
        <fullName evidence="22">XPG-I domain-containing protein</fullName>
    </recommendedName>
</protein>
<dbReference type="Pfam" id="PF00752">
    <property type="entry name" value="XPG_N"/>
    <property type="match status" value="1"/>
</dbReference>
<comment type="similarity">
    <text evidence="3">Belongs to the XPG/RAD2 endonuclease family. EXO1 subfamily.</text>
</comment>
<keyword evidence="6" id="KW-0479">Metal-binding</keyword>
<dbReference type="PROSITE" id="PS00841">
    <property type="entry name" value="XPG_1"/>
    <property type="match status" value="1"/>
</dbReference>
<evidence type="ECO:0000313" key="24">
    <source>
        <dbReference type="Proteomes" id="UP000698800"/>
    </source>
</evidence>
<feature type="region of interest" description="Disordered" evidence="21">
    <location>
        <begin position="594"/>
        <end position="619"/>
    </location>
</feature>
<dbReference type="GO" id="GO:0002376">
    <property type="term" value="P:immune system process"/>
    <property type="evidence" value="ECO:0007669"/>
    <property type="project" value="UniProtKB-KW"/>
</dbReference>
<dbReference type="InterPro" id="IPR019974">
    <property type="entry name" value="XPG_CS"/>
</dbReference>
<keyword evidence="15" id="KW-0238">DNA-binding</keyword>
<keyword evidence="16" id="KW-0234">DNA repair</keyword>
<comment type="function">
    <text evidence="19">5'-&gt;3' double-stranded DNA exonuclease which may also possess a cryptic 3'-&gt;5' double-stranded DNA exonuclease activity. Functions in DNA mismatch repair (MMR) to excise mismatch-containing DNA tracts directed by strand breaks located either 5' or 3' to the mismatch. Also exhibits endonuclease activity against 5'-overhanging flap structures similar to those generated by displacement synthesis when DNA polymerase encounters the 5'-end of a downstream Okazaki fragment. Required for somatic hypermutation (SHM) and class switch recombination (CSR) of immunoglobulin genes. Essential for male and female meiosis.</text>
</comment>
<keyword evidence="9" id="KW-0378">Hydrolase</keyword>
<proteinExistence type="inferred from homology"/>
<evidence type="ECO:0000256" key="20">
    <source>
        <dbReference type="ARBA" id="ARBA00064664"/>
    </source>
</evidence>
<evidence type="ECO:0000259" key="22">
    <source>
        <dbReference type="SMART" id="SM00484"/>
    </source>
</evidence>
<dbReference type="Proteomes" id="UP000698800">
    <property type="component" value="Unassembled WGS sequence"/>
</dbReference>
<keyword evidence="14" id="KW-0007">Acetylation</keyword>
<gene>
    <name evidence="23" type="ORF">FGG08_004907</name>
</gene>
<feature type="compositionally biased region" description="Polar residues" evidence="21">
    <location>
        <begin position="442"/>
        <end position="461"/>
    </location>
</feature>
<evidence type="ECO:0000256" key="18">
    <source>
        <dbReference type="ARBA" id="ARBA00023254"/>
    </source>
</evidence>
<feature type="compositionally biased region" description="Basic and acidic residues" evidence="21">
    <location>
        <begin position="700"/>
        <end position="710"/>
    </location>
</feature>
<evidence type="ECO:0000256" key="8">
    <source>
        <dbReference type="ARBA" id="ARBA00022763"/>
    </source>
</evidence>
<reference evidence="23" key="1">
    <citation type="submission" date="2021-03" db="EMBL/GenBank/DDBJ databases">
        <title>Comparative genomics and phylogenomic investigation of the class Geoglossomycetes provide insights into ecological specialization and systematics.</title>
        <authorList>
            <person name="Melie T."/>
            <person name="Pirro S."/>
            <person name="Miller A.N."/>
            <person name="Quandt A."/>
        </authorList>
    </citation>
    <scope>NUCLEOTIDE SEQUENCE</scope>
    <source>
        <strain evidence="23">GBOQ0MN5Z8</strain>
    </source>
</reference>
<dbReference type="InterPro" id="IPR037315">
    <property type="entry name" value="EXO1_H3TH"/>
</dbReference>
<accession>A0A9P8I4Q4</accession>
<dbReference type="PANTHER" id="PTHR11081">
    <property type="entry name" value="FLAP ENDONUCLEASE FAMILY MEMBER"/>
    <property type="match status" value="1"/>
</dbReference>
<evidence type="ECO:0000256" key="12">
    <source>
        <dbReference type="ARBA" id="ARBA00022859"/>
    </source>
</evidence>
<keyword evidence="24" id="KW-1185">Reference proteome</keyword>
<feature type="region of interest" description="Disordered" evidence="21">
    <location>
        <begin position="278"/>
        <end position="461"/>
    </location>
</feature>